<evidence type="ECO:0000313" key="3">
    <source>
        <dbReference type="EMBL" id="OOC64131.1"/>
    </source>
</evidence>
<dbReference type="AlphaFoldDB" id="A0A1B2E8W8"/>
<gene>
    <name evidence="3" type="ORF">BBD40_02270</name>
    <name evidence="2" type="ORF">BBD41_04405</name>
</gene>
<proteinExistence type="predicted"/>
<dbReference type="EMBL" id="CP016809">
    <property type="protein sequence ID" value="ANY76428.1"/>
    <property type="molecule type" value="Genomic_DNA"/>
</dbReference>
<keyword evidence="1" id="KW-0812">Transmembrane</keyword>
<keyword evidence="1" id="KW-1133">Transmembrane helix</keyword>
<reference evidence="3 4" key="2">
    <citation type="submission" date="2016-12" db="EMBL/GenBank/DDBJ databases">
        <title>Genome sequencing and description of Paenibacillus sp. nov. from high altitude lake in the Indian Trans- Himalayas.</title>
        <authorList>
            <person name="Kiran S."/>
            <person name="Swarnkar M.K."/>
            <person name="Rana A."/>
            <person name="Tewari R."/>
            <person name="Gulati A."/>
        </authorList>
    </citation>
    <scope>NUCLEOTIDE SEQUENCE [LARGE SCALE GENOMIC DNA]</scope>
    <source>
        <strain evidence="3 4">IHBB 9951</strain>
    </source>
</reference>
<sequence>MIISVRKIAAWIRFISMFALLTMFFYYILGWVGDWLTPSDPYRTPTGHAVKAFQPESTLDARYSPMERLRLYYWYGE</sequence>
<evidence type="ECO:0000313" key="2">
    <source>
        <dbReference type="EMBL" id="ANY76428.1"/>
    </source>
</evidence>
<name>A0A1B2E8W8_9BACL</name>
<evidence type="ECO:0000313" key="4">
    <source>
        <dbReference type="Proteomes" id="UP000189059"/>
    </source>
</evidence>
<keyword evidence="4" id="KW-1185">Reference proteome</keyword>
<protein>
    <recommendedName>
        <fullName evidence="5">DUF4227 domain-containing protein</fullName>
    </recommendedName>
</protein>
<dbReference type="RefSeq" id="WP_077568917.1">
    <property type="nucleotide sequence ID" value="NZ_CP016809.1"/>
</dbReference>
<organism evidence="2">
    <name type="scientific">Paenibacillus ihbetae</name>
    <dbReference type="NCBI Taxonomy" id="1870820"/>
    <lineage>
        <taxon>Bacteria</taxon>
        <taxon>Bacillati</taxon>
        <taxon>Bacillota</taxon>
        <taxon>Bacilli</taxon>
        <taxon>Bacillales</taxon>
        <taxon>Paenibacillaceae</taxon>
        <taxon>Paenibacillus</taxon>
    </lineage>
</organism>
<evidence type="ECO:0008006" key="5">
    <source>
        <dbReference type="Google" id="ProtNLM"/>
    </source>
</evidence>
<evidence type="ECO:0000256" key="1">
    <source>
        <dbReference type="SAM" id="Phobius"/>
    </source>
</evidence>
<dbReference type="Pfam" id="PF14004">
    <property type="entry name" value="DUF4227"/>
    <property type="match status" value="1"/>
</dbReference>
<dbReference type="InterPro" id="IPR025321">
    <property type="entry name" value="DUF4227"/>
</dbReference>
<dbReference type="Proteomes" id="UP000189059">
    <property type="component" value="Unassembled WGS sequence"/>
</dbReference>
<keyword evidence="1" id="KW-0472">Membrane</keyword>
<reference evidence="2" key="1">
    <citation type="submission" date="2016-08" db="EMBL/GenBank/DDBJ databases">
        <title>Complete Genome Seqeunce of Paenibacillus sp. nov. IHBB 9852 from high altitute lake of Indian trans-Himalayas.</title>
        <authorList>
            <person name="Kiran S."/>
            <person name="Swarnkar M.K."/>
            <person name="Rana A."/>
            <person name="Tewari R."/>
            <person name="Gulati A."/>
        </authorList>
    </citation>
    <scope>NUCLEOTIDE SEQUENCE [LARGE SCALE GENOMIC DNA]</scope>
    <source>
        <strain evidence="2">IHBB 9852</strain>
    </source>
</reference>
<dbReference type="KEGG" id="pib:BBD41_04405"/>
<accession>A0A1B2E8W8</accession>
<dbReference type="EMBL" id="MRVI01000001">
    <property type="protein sequence ID" value="OOC64131.1"/>
    <property type="molecule type" value="Genomic_DNA"/>
</dbReference>
<dbReference type="OrthoDB" id="2691647at2"/>
<feature type="transmembrane region" description="Helical" evidence="1">
    <location>
        <begin position="12"/>
        <end position="32"/>
    </location>
</feature>